<feature type="compositionally biased region" description="Basic and acidic residues" evidence="1">
    <location>
        <begin position="162"/>
        <end position="177"/>
    </location>
</feature>
<proteinExistence type="predicted"/>
<dbReference type="AlphaFoldDB" id="A0A4Y2C0F0"/>
<gene>
    <name evidence="2" type="ORF">AVEN_231964_1</name>
</gene>
<reference evidence="2 3" key="1">
    <citation type="journal article" date="2019" name="Sci. Rep.">
        <title>Orb-weaving spider Araneus ventricosus genome elucidates the spidroin gene catalogue.</title>
        <authorList>
            <person name="Kono N."/>
            <person name="Nakamura H."/>
            <person name="Ohtoshi R."/>
            <person name="Moran D.A.P."/>
            <person name="Shinohara A."/>
            <person name="Yoshida Y."/>
            <person name="Fujiwara M."/>
            <person name="Mori M."/>
            <person name="Tomita M."/>
            <person name="Arakawa K."/>
        </authorList>
    </citation>
    <scope>NUCLEOTIDE SEQUENCE [LARGE SCALE GENOMIC DNA]</scope>
</reference>
<evidence type="ECO:0000313" key="2">
    <source>
        <dbReference type="EMBL" id="GBL97808.1"/>
    </source>
</evidence>
<keyword evidence="3" id="KW-1185">Reference proteome</keyword>
<organism evidence="2 3">
    <name type="scientific">Araneus ventricosus</name>
    <name type="common">Orbweaver spider</name>
    <name type="synonym">Epeira ventricosa</name>
    <dbReference type="NCBI Taxonomy" id="182803"/>
    <lineage>
        <taxon>Eukaryota</taxon>
        <taxon>Metazoa</taxon>
        <taxon>Ecdysozoa</taxon>
        <taxon>Arthropoda</taxon>
        <taxon>Chelicerata</taxon>
        <taxon>Arachnida</taxon>
        <taxon>Araneae</taxon>
        <taxon>Araneomorphae</taxon>
        <taxon>Entelegynae</taxon>
        <taxon>Araneoidea</taxon>
        <taxon>Araneidae</taxon>
        <taxon>Araneus</taxon>
    </lineage>
</organism>
<name>A0A4Y2C0F0_ARAVE</name>
<feature type="region of interest" description="Disordered" evidence="1">
    <location>
        <begin position="150"/>
        <end position="177"/>
    </location>
</feature>
<dbReference type="Proteomes" id="UP000499080">
    <property type="component" value="Unassembled WGS sequence"/>
</dbReference>
<evidence type="ECO:0000313" key="3">
    <source>
        <dbReference type="Proteomes" id="UP000499080"/>
    </source>
</evidence>
<accession>A0A4Y2C0F0</accession>
<sequence length="177" mass="19569">MGLSSAQMTTNVISFSLKIVRRDKTTLSWRLCFRRFGIEFDPGFDSLERWRLSVSPSLAVNICSYGFGRTSGYLVEHHVHFHGVGHIQRRGRSDELHMIVILGRGHIPPRGSLQDGRFGAKGGRGAGESRLRGLHPVADVFHGDFRRGAAGKKGDLLPGRDIQGHRSDPGMTGKKPE</sequence>
<protein>
    <submittedName>
        <fullName evidence="2">Uncharacterized protein</fullName>
    </submittedName>
</protein>
<comment type="caution">
    <text evidence="2">The sequence shown here is derived from an EMBL/GenBank/DDBJ whole genome shotgun (WGS) entry which is preliminary data.</text>
</comment>
<evidence type="ECO:0000256" key="1">
    <source>
        <dbReference type="SAM" id="MobiDB-lite"/>
    </source>
</evidence>
<dbReference type="EMBL" id="BGPR01000133">
    <property type="protein sequence ID" value="GBL97808.1"/>
    <property type="molecule type" value="Genomic_DNA"/>
</dbReference>